<dbReference type="InterPro" id="IPR036695">
    <property type="entry name" value="Arg-tRNA-synth_N_sf"/>
</dbReference>
<dbReference type="SMART" id="SM01016">
    <property type="entry name" value="Arg_tRNA_synt_N"/>
    <property type="match status" value="1"/>
</dbReference>
<protein>
    <recommendedName>
        <fullName evidence="1">Arginyl tRNA synthetase N-terminal domain-containing protein</fullName>
    </recommendedName>
</protein>
<evidence type="ECO:0000313" key="2">
    <source>
        <dbReference type="EMBL" id="PNG16196.1"/>
    </source>
</evidence>
<accession>A0A2N8TAZ6</accession>
<comment type="caution">
    <text evidence="2">The sequence shown here is derived from an EMBL/GenBank/DDBJ whole genome shotgun (WGS) entry which is preliminary data.</text>
</comment>
<feature type="non-terminal residue" evidence="2">
    <location>
        <position position="188"/>
    </location>
</feature>
<sequence length="188" mass="20081">MTPAELSRTVLHAVRRAVDEGELSVTVPERVVVAPPGPGGCGDYATSIALQLAREAGRTPRDVAEILRARLLDERRFADVAVTGPGFVNLSVHSTASADLVGEILRRGRRYGHTTAGFSGTALKIYCRAEVRAVVVTDVVARLARSQGDLVRVVCDGRPAPEWKSVLGADVSTRGPRFIPDRSVTVCP</sequence>
<dbReference type="Proteomes" id="UP000235943">
    <property type="component" value="Unassembled WGS sequence"/>
</dbReference>
<dbReference type="EMBL" id="POUC01000843">
    <property type="protein sequence ID" value="PNG16196.1"/>
    <property type="molecule type" value="Genomic_DNA"/>
</dbReference>
<gene>
    <name evidence="2" type="ORF">C1J00_43320</name>
</gene>
<feature type="domain" description="Arginyl tRNA synthetase N-terminal" evidence="1">
    <location>
        <begin position="4"/>
        <end position="92"/>
    </location>
</feature>
<reference evidence="2 3" key="1">
    <citation type="submission" date="2018-01" db="EMBL/GenBank/DDBJ databases">
        <title>Draft genome sequence of Streptomyces sp. 13K301.</title>
        <authorList>
            <person name="Sahin N."/>
            <person name="Saygin H."/>
            <person name="Ay H."/>
        </authorList>
    </citation>
    <scope>NUCLEOTIDE SEQUENCE [LARGE SCALE GENOMIC DNA]</scope>
    <source>
        <strain evidence="2 3">13K301</strain>
    </source>
</reference>
<dbReference type="SUPFAM" id="SSF55190">
    <property type="entry name" value="Arginyl-tRNA synthetase (ArgRS), N-terminal 'additional' domain"/>
    <property type="match status" value="1"/>
</dbReference>
<dbReference type="InterPro" id="IPR005148">
    <property type="entry name" value="Arg-tRNA-synth_N"/>
</dbReference>
<dbReference type="Gene3D" id="3.30.1360.70">
    <property type="entry name" value="Arginyl tRNA synthetase N-terminal domain"/>
    <property type="match status" value="1"/>
</dbReference>
<dbReference type="GO" id="GO:0005737">
    <property type="term" value="C:cytoplasm"/>
    <property type="evidence" value="ECO:0007669"/>
    <property type="project" value="InterPro"/>
</dbReference>
<dbReference type="Pfam" id="PF03485">
    <property type="entry name" value="Arg_tRNA_synt_N"/>
    <property type="match status" value="1"/>
</dbReference>
<proteinExistence type="predicted"/>
<dbReference type="GO" id="GO:0006420">
    <property type="term" value="P:arginyl-tRNA aminoacylation"/>
    <property type="evidence" value="ECO:0007669"/>
    <property type="project" value="InterPro"/>
</dbReference>
<evidence type="ECO:0000259" key="1">
    <source>
        <dbReference type="SMART" id="SM01016"/>
    </source>
</evidence>
<organism evidence="2 3">
    <name type="scientific">Streptomyces cahuitamycinicus</name>
    <dbReference type="NCBI Taxonomy" id="2070367"/>
    <lineage>
        <taxon>Bacteria</taxon>
        <taxon>Bacillati</taxon>
        <taxon>Actinomycetota</taxon>
        <taxon>Actinomycetes</taxon>
        <taxon>Kitasatosporales</taxon>
        <taxon>Streptomycetaceae</taxon>
        <taxon>Streptomyces</taxon>
    </lineage>
</organism>
<keyword evidence="3" id="KW-1185">Reference proteome</keyword>
<dbReference type="AlphaFoldDB" id="A0A2N8TAZ6"/>
<dbReference type="GO" id="GO:0005524">
    <property type="term" value="F:ATP binding"/>
    <property type="evidence" value="ECO:0007669"/>
    <property type="project" value="InterPro"/>
</dbReference>
<dbReference type="GO" id="GO:0004814">
    <property type="term" value="F:arginine-tRNA ligase activity"/>
    <property type="evidence" value="ECO:0007669"/>
    <property type="project" value="InterPro"/>
</dbReference>
<evidence type="ECO:0000313" key="3">
    <source>
        <dbReference type="Proteomes" id="UP000235943"/>
    </source>
</evidence>
<name>A0A2N8TAZ6_9ACTN</name>